<keyword evidence="2" id="KW-1185">Reference proteome</keyword>
<gene>
    <name evidence="1" type="ORF">SGA02_03650</name>
</gene>
<protein>
    <submittedName>
        <fullName evidence="1">Uncharacterized protein</fullName>
    </submittedName>
</protein>
<evidence type="ECO:0000313" key="2">
    <source>
        <dbReference type="Proteomes" id="UP000321057"/>
    </source>
</evidence>
<evidence type="ECO:0000313" key="1">
    <source>
        <dbReference type="EMBL" id="GEQ04537.1"/>
    </source>
</evidence>
<dbReference type="EMBL" id="BKAX01000001">
    <property type="protein sequence ID" value="GEQ04537.1"/>
    <property type="molecule type" value="Genomic_DNA"/>
</dbReference>
<accession>A0ABQ0XYT5</accession>
<name>A0ABQ0XYT5_STAGA</name>
<dbReference type="Proteomes" id="UP000321057">
    <property type="component" value="Unassembled WGS sequence"/>
</dbReference>
<proteinExistence type="predicted"/>
<organism evidence="1 2">
    <name type="scientific">Staphylococcus gallinarum</name>
    <dbReference type="NCBI Taxonomy" id="1293"/>
    <lineage>
        <taxon>Bacteria</taxon>
        <taxon>Bacillati</taxon>
        <taxon>Bacillota</taxon>
        <taxon>Bacilli</taxon>
        <taxon>Bacillales</taxon>
        <taxon>Staphylococcaceae</taxon>
        <taxon>Staphylococcus</taxon>
    </lineage>
</organism>
<dbReference type="RefSeq" id="WP_158001727.1">
    <property type="nucleotide sequence ID" value="NZ_BKAX01000001.1"/>
</dbReference>
<sequence>MDNRNENNIEDNYLRSLEEDQLLRNHQYDYFSKNLEHYEWKRDLYMISNSLVNIAYSLCSVTDQNQYIHYLTTLKHLSASITVMCEGIISYKGYEKYLELSLKSQQFIQVCKEVPSRNSQVKLYEFFERLLDTFEALPTPSSFR</sequence>
<comment type="caution">
    <text evidence="1">The sequence shown here is derived from an EMBL/GenBank/DDBJ whole genome shotgun (WGS) entry which is preliminary data.</text>
</comment>
<reference evidence="1 2" key="1">
    <citation type="submission" date="2019-07" db="EMBL/GenBank/DDBJ databases">
        <title>Whole genome shotgun sequence of Staphylococcus gallinarum NBRC 109767.</title>
        <authorList>
            <person name="Hosoyama A."/>
            <person name="Uohara A."/>
            <person name="Ohji S."/>
            <person name="Ichikawa N."/>
        </authorList>
    </citation>
    <scope>NUCLEOTIDE SEQUENCE [LARGE SCALE GENOMIC DNA]</scope>
    <source>
        <strain evidence="1 2">NBRC 109767</strain>
    </source>
</reference>